<evidence type="ECO:0000313" key="2">
    <source>
        <dbReference type="EMBL" id="VFJ63473.1"/>
    </source>
</evidence>
<organism evidence="1">
    <name type="scientific">Candidatus Kentrum sp. FM</name>
    <dbReference type="NCBI Taxonomy" id="2126340"/>
    <lineage>
        <taxon>Bacteria</taxon>
        <taxon>Pseudomonadati</taxon>
        <taxon>Pseudomonadota</taxon>
        <taxon>Gammaproteobacteria</taxon>
        <taxon>Candidatus Kentrum</taxon>
    </lineage>
</organism>
<sequence>MPNHALSVQGEASLVDFIGNAPAHLSDQSDTGSPPLVFNNDEYNHQCIIHQCIILDYQVFGDNLMRFFDAEVMPKL</sequence>
<dbReference type="EMBL" id="CAADFA010000036">
    <property type="protein sequence ID" value="VFJ46276.1"/>
    <property type="molecule type" value="Genomic_DNA"/>
</dbReference>
<protein>
    <submittedName>
        <fullName evidence="1">Uncharacterized protein</fullName>
    </submittedName>
</protein>
<dbReference type="EMBL" id="CAADEZ010000334">
    <property type="protein sequence ID" value="VFJ63473.1"/>
    <property type="molecule type" value="Genomic_DNA"/>
</dbReference>
<accession>A0A450S3N8</accession>
<proteinExistence type="predicted"/>
<dbReference type="AlphaFoldDB" id="A0A450S3N8"/>
<name>A0A450S3N8_9GAMM</name>
<reference evidence="1" key="1">
    <citation type="submission" date="2019-02" db="EMBL/GenBank/DDBJ databases">
        <authorList>
            <person name="Gruber-Vodicka R. H."/>
            <person name="Seah K. B. B."/>
        </authorList>
    </citation>
    <scope>NUCLEOTIDE SEQUENCE</scope>
    <source>
        <strain evidence="2">BECK_BZ163</strain>
        <strain evidence="1">BECK_BZ165</strain>
    </source>
</reference>
<evidence type="ECO:0000313" key="1">
    <source>
        <dbReference type="EMBL" id="VFJ46276.1"/>
    </source>
</evidence>
<gene>
    <name evidence="2" type="ORF">BECKFM1743A_GA0114220_103342</name>
    <name evidence="1" type="ORF">BECKFM1743C_GA0114222_100367</name>
</gene>